<feature type="coiled-coil region" evidence="1">
    <location>
        <begin position="2"/>
        <end position="83"/>
    </location>
</feature>
<evidence type="ECO:0000313" key="4">
    <source>
        <dbReference type="Proteomes" id="UP000000600"/>
    </source>
</evidence>
<dbReference type="AlphaFoldDB" id="A0E1I1"/>
<evidence type="ECO:0008006" key="5">
    <source>
        <dbReference type="Google" id="ProtNLM"/>
    </source>
</evidence>
<evidence type="ECO:0000256" key="2">
    <source>
        <dbReference type="SAM" id="MobiDB-lite"/>
    </source>
</evidence>
<feature type="compositionally biased region" description="Basic and acidic residues" evidence="2">
    <location>
        <begin position="340"/>
        <end position="353"/>
    </location>
</feature>
<keyword evidence="4" id="KW-1185">Reference proteome</keyword>
<dbReference type="KEGG" id="ptm:GSPATT00022317001"/>
<accession>A0E1I1</accession>
<dbReference type="Proteomes" id="UP000000600">
    <property type="component" value="Unassembled WGS sequence"/>
</dbReference>
<dbReference type="EMBL" id="CT868653">
    <property type="protein sequence ID" value="CAK89148.1"/>
    <property type="molecule type" value="Genomic_DNA"/>
</dbReference>
<keyword evidence="1" id="KW-0175">Coiled coil</keyword>
<dbReference type="OMA" id="QEPFTIA"/>
<dbReference type="HOGENOM" id="CLU_786341_0_0_1"/>
<protein>
    <recommendedName>
        <fullName evidence="5">EF-hand domain-containing protein</fullName>
    </recommendedName>
</protein>
<evidence type="ECO:0000256" key="1">
    <source>
        <dbReference type="SAM" id="Coils"/>
    </source>
</evidence>
<organism evidence="3 4">
    <name type="scientific">Paramecium tetraurelia</name>
    <dbReference type="NCBI Taxonomy" id="5888"/>
    <lineage>
        <taxon>Eukaryota</taxon>
        <taxon>Sar</taxon>
        <taxon>Alveolata</taxon>
        <taxon>Ciliophora</taxon>
        <taxon>Intramacronucleata</taxon>
        <taxon>Oligohymenophorea</taxon>
        <taxon>Peniculida</taxon>
        <taxon>Parameciidae</taxon>
        <taxon>Paramecium</taxon>
    </lineage>
</organism>
<dbReference type="eggNOG" id="ENOG502SRPY">
    <property type="taxonomic scope" value="Eukaryota"/>
</dbReference>
<dbReference type="InParanoid" id="A0E1I1"/>
<proteinExistence type="predicted"/>
<feature type="region of interest" description="Disordered" evidence="2">
    <location>
        <begin position="328"/>
        <end position="353"/>
    </location>
</feature>
<dbReference type="OrthoDB" id="296953at2759"/>
<dbReference type="GeneID" id="5042330"/>
<feature type="compositionally biased region" description="Basic residues" evidence="2">
    <location>
        <begin position="329"/>
        <end position="339"/>
    </location>
</feature>
<sequence length="353" mass="41990">MIKFEEKQKETQQNQKVTIKKKEVIDMDDKKAEIIEKDQQISQQEQIINQLKENLQERTNYELRRLNQQVQQMRDELKELNEYYLAEIQPLETESLPIIQGNRDHTFTILHDVYNKQEMKFPKAPRVRYEQVQDMGKELSLRLQLKQITVSEASAILIQNATNNAINVEQLQEQLLQEPFTIADPNEAKIIARYIVEDVNDEIFNLDPQATVKLPVVKSVFRHLLDCYDLLTQEQDKQLWEEASVIVNKYETALRSQFDLLNKQQHGFMKPKDLFYCLDQLFLDLTDIQKEYVLLRLFVYTNNINKIMHMKIFDVFKAGSYIDRVSKDTRKKKKQRQTGKKIEIQKQDIDDFD</sequence>
<gene>
    <name evidence="3" type="ORF">GSPATT00022317001</name>
</gene>
<evidence type="ECO:0000313" key="3">
    <source>
        <dbReference type="EMBL" id="CAK89148.1"/>
    </source>
</evidence>
<name>A0E1I1_PARTE</name>
<dbReference type="RefSeq" id="XP_001456545.1">
    <property type="nucleotide sequence ID" value="XM_001456508.1"/>
</dbReference>
<reference evidence="3 4" key="1">
    <citation type="journal article" date="2006" name="Nature">
        <title>Global trends of whole-genome duplications revealed by the ciliate Paramecium tetraurelia.</title>
        <authorList>
            <consortium name="Genoscope"/>
            <person name="Aury J.-M."/>
            <person name="Jaillon O."/>
            <person name="Duret L."/>
            <person name="Noel B."/>
            <person name="Jubin C."/>
            <person name="Porcel B.M."/>
            <person name="Segurens B."/>
            <person name="Daubin V."/>
            <person name="Anthouard V."/>
            <person name="Aiach N."/>
            <person name="Arnaiz O."/>
            <person name="Billaut A."/>
            <person name="Beisson J."/>
            <person name="Blanc I."/>
            <person name="Bouhouche K."/>
            <person name="Camara F."/>
            <person name="Duharcourt S."/>
            <person name="Guigo R."/>
            <person name="Gogendeau D."/>
            <person name="Katinka M."/>
            <person name="Keller A.-M."/>
            <person name="Kissmehl R."/>
            <person name="Klotz C."/>
            <person name="Koll F."/>
            <person name="Le Moue A."/>
            <person name="Lepere C."/>
            <person name="Malinsky S."/>
            <person name="Nowacki M."/>
            <person name="Nowak J.K."/>
            <person name="Plattner H."/>
            <person name="Poulain J."/>
            <person name="Ruiz F."/>
            <person name="Serrano V."/>
            <person name="Zagulski M."/>
            <person name="Dessen P."/>
            <person name="Betermier M."/>
            <person name="Weissenbach J."/>
            <person name="Scarpelli C."/>
            <person name="Schachter V."/>
            <person name="Sperling L."/>
            <person name="Meyer E."/>
            <person name="Cohen J."/>
            <person name="Wincker P."/>
        </authorList>
    </citation>
    <scope>NUCLEOTIDE SEQUENCE [LARGE SCALE GENOMIC DNA]</scope>
    <source>
        <strain evidence="3 4">Stock d4-2</strain>
    </source>
</reference>